<proteinExistence type="predicted"/>
<sequence>MYSLSDELLYDSFKKALELNLEEEFINLLELEMKNRGMLTIK</sequence>
<accession>A0A495A5E1</accession>
<dbReference type="Pfam" id="PF08970">
    <property type="entry name" value="Sda"/>
    <property type="match status" value="1"/>
</dbReference>
<dbReference type="InterPro" id="IPR036916">
    <property type="entry name" value="Sda_sf"/>
</dbReference>
<evidence type="ECO:0000313" key="1">
    <source>
        <dbReference type="EMBL" id="RKQ34733.1"/>
    </source>
</evidence>
<name>A0A495A5E1_9BACI</name>
<gene>
    <name evidence="1" type="ORF">D8M06_07400</name>
</gene>
<dbReference type="EMBL" id="RBZP01000003">
    <property type="protein sequence ID" value="RKQ34733.1"/>
    <property type="molecule type" value="Genomic_DNA"/>
</dbReference>
<evidence type="ECO:0000313" key="2">
    <source>
        <dbReference type="Proteomes" id="UP000269301"/>
    </source>
</evidence>
<protein>
    <submittedName>
        <fullName evidence="1">Sporulation histidine kinase inhibitor Sda</fullName>
    </submittedName>
</protein>
<dbReference type="Gene3D" id="1.10.287.1100">
    <property type="entry name" value="Sporulation inhibitor A"/>
    <property type="match status" value="1"/>
</dbReference>
<comment type="caution">
    <text evidence="1">The sequence shown here is derived from an EMBL/GenBank/DDBJ whole genome shotgun (WGS) entry which is preliminary data.</text>
</comment>
<reference evidence="1 2" key="1">
    <citation type="journal article" date="2016" name="Int. J. Syst. Evol. Microbiol.">
        <title>Oceanobacillus halophilus sp. nov., a novel moderately halophilic bacterium from a hypersaline lake.</title>
        <authorList>
            <person name="Amoozegar M.A."/>
            <person name="Bagheri M."/>
            <person name="Makhdoumi A."/>
            <person name="Nikou M.M."/>
            <person name="Fazeli S.A.S."/>
            <person name="Schumann P."/>
            <person name="Sproer C."/>
            <person name="Sanchez-Porro C."/>
            <person name="Ventosa A."/>
        </authorList>
    </citation>
    <scope>NUCLEOTIDE SEQUENCE [LARGE SCALE GENOMIC DNA]</scope>
    <source>
        <strain evidence="1 2">DSM 23996</strain>
    </source>
</reference>
<keyword evidence="2" id="KW-1185">Reference proteome</keyword>
<organism evidence="1 2">
    <name type="scientific">Oceanobacillus halophilus</name>
    <dbReference type="NCBI Taxonomy" id="930130"/>
    <lineage>
        <taxon>Bacteria</taxon>
        <taxon>Bacillati</taxon>
        <taxon>Bacillota</taxon>
        <taxon>Bacilli</taxon>
        <taxon>Bacillales</taxon>
        <taxon>Bacillaceae</taxon>
        <taxon>Oceanobacillus</taxon>
    </lineage>
</organism>
<dbReference type="AlphaFoldDB" id="A0A495A5E1"/>
<dbReference type="RefSeq" id="WP_121203766.1">
    <property type="nucleotide sequence ID" value="NZ_RBZP01000003.1"/>
</dbReference>
<dbReference type="Proteomes" id="UP000269301">
    <property type="component" value="Unassembled WGS sequence"/>
</dbReference>
<dbReference type="SUPFAM" id="SSF100985">
    <property type="entry name" value="Sporulation inhibitor Sda"/>
    <property type="match status" value="1"/>
</dbReference>
<dbReference type="InterPro" id="IPR015064">
    <property type="entry name" value="Sda"/>
</dbReference>